<evidence type="ECO:0000313" key="3">
    <source>
        <dbReference type="EMBL" id="KAJ1643527.1"/>
    </source>
</evidence>
<dbReference type="PROSITE" id="PS51462">
    <property type="entry name" value="NUDIX"/>
    <property type="match status" value="1"/>
</dbReference>
<dbReference type="CDD" id="cd04678">
    <property type="entry name" value="NUDIX_MTH2_Nudt15"/>
    <property type="match status" value="1"/>
</dbReference>
<dbReference type="AlphaFoldDB" id="A0A9W7XIL7"/>
<dbReference type="Pfam" id="PF00293">
    <property type="entry name" value="NUDIX"/>
    <property type="match status" value="1"/>
</dbReference>
<dbReference type="InterPro" id="IPR020084">
    <property type="entry name" value="NUDIX_hydrolase_CS"/>
</dbReference>
<organism evidence="3 4">
    <name type="scientific">Coemansia asiatica</name>
    <dbReference type="NCBI Taxonomy" id="1052880"/>
    <lineage>
        <taxon>Eukaryota</taxon>
        <taxon>Fungi</taxon>
        <taxon>Fungi incertae sedis</taxon>
        <taxon>Zoopagomycota</taxon>
        <taxon>Kickxellomycotina</taxon>
        <taxon>Kickxellomycetes</taxon>
        <taxon>Kickxellales</taxon>
        <taxon>Kickxellaceae</taxon>
        <taxon>Coemansia</taxon>
    </lineage>
</organism>
<evidence type="ECO:0000256" key="1">
    <source>
        <dbReference type="ARBA" id="ARBA00022801"/>
    </source>
</evidence>
<dbReference type="GO" id="GO:0035539">
    <property type="term" value="F:8-oxo-7,8-dihydrodeoxyguanosine triphosphate pyrophosphatase activity"/>
    <property type="evidence" value="ECO:0007669"/>
    <property type="project" value="TreeGrafter"/>
</dbReference>
<dbReference type="GO" id="GO:0006203">
    <property type="term" value="P:dGTP catabolic process"/>
    <property type="evidence" value="ECO:0007669"/>
    <property type="project" value="TreeGrafter"/>
</dbReference>
<dbReference type="GO" id="GO:0005829">
    <property type="term" value="C:cytosol"/>
    <property type="evidence" value="ECO:0007669"/>
    <property type="project" value="TreeGrafter"/>
</dbReference>
<dbReference type="PANTHER" id="PTHR16099:SF5">
    <property type="entry name" value="NUCLEOTIDE TRIPHOSPHATE DIPHOSPHATASE NUDT15"/>
    <property type="match status" value="1"/>
</dbReference>
<reference evidence="3" key="1">
    <citation type="submission" date="2022-07" db="EMBL/GenBank/DDBJ databases">
        <title>Phylogenomic reconstructions and comparative analyses of Kickxellomycotina fungi.</title>
        <authorList>
            <person name="Reynolds N.K."/>
            <person name="Stajich J.E."/>
            <person name="Barry K."/>
            <person name="Grigoriev I.V."/>
            <person name="Crous P."/>
            <person name="Smith M.E."/>
        </authorList>
    </citation>
    <scope>NUCLEOTIDE SEQUENCE</scope>
    <source>
        <strain evidence="3">NBRC 105413</strain>
    </source>
</reference>
<keyword evidence="4" id="KW-1185">Reference proteome</keyword>
<keyword evidence="1" id="KW-0378">Hydrolase</keyword>
<comment type="caution">
    <text evidence="3">The sequence shown here is derived from an EMBL/GenBank/DDBJ whole genome shotgun (WGS) entry which is preliminary data.</text>
</comment>
<protein>
    <recommendedName>
        <fullName evidence="2">Nudix hydrolase domain-containing protein</fullName>
    </recommendedName>
</protein>
<dbReference type="EMBL" id="JANBOH010000246">
    <property type="protein sequence ID" value="KAJ1643527.1"/>
    <property type="molecule type" value="Genomic_DNA"/>
</dbReference>
<dbReference type="Gene3D" id="3.90.79.10">
    <property type="entry name" value="Nucleoside Triphosphate Pyrophosphohydrolase"/>
    <property type="match status" value="1"/>
</dbReference>
<proteinExistence type="predicted"/>
<dbReference type="InterPro" id="IPR000086">
    <property type="entry name" value="NUDIX_hydrolase_dom"/>
</dbReference>
<dbReference type="SUPFAM" id="SSF55811">
    <property type="entry name" value="Nudix"/>
    <property type="match status" value="1"/>
</dbReference>
<dbReference type="InterPro" id="IPR015797">
    <property type="entry name" value="NUDIX_hydrolase-like_dom_sf"/>
</dbReference>
<name>A0A9W7XIL7_9FUNG</name>
<accession>A0A9W7XIL7</accession>
<gene>
    <name evidence="3" type="ORF">LPJ64_004705</name>
</gene>
<evidence type="ECO:0000259" key="2">
    <source>
        <dbReference type="PROSITE" id="PS51462"/>
    </source>
</evidence>
<dbReference type="PROSITE" id="PS00893">
    <property type="entry name" value="NUDIX_BOX"/>
    <property type="match status" value="1"/>
</dbReference>
<dbReference type="PANTHER" id="PTHR16099">
    <property type="entry name" value="8-OXO-DGTP DIPHOSPHATES NUDT15"/>
    <property type="match status" value="1"/>
</dbReference>
<sequence>MTVSNINVRVGIGCFVTYRHQGTTYFLLGKRQGSHGSNTWGLPGGHLEMGESWSDCAHREISEECNLILSDCQFVNATNDIFDPQIRHYITVFMKARVISNADDNRDDNDDCSSEQKMPPVATLMEPDKCKMWAWVSWHEMVCGAAIRRDACDANVAGCFAKSDKLVKDGAEPLDFSALFLPLVNLIKLYGESGPPLD</sequence>
<feature type="domain" description="Nudix hydrolase" evidence="2">
    <location>
        <begin position="7"/>
        <end position="158"/>
    </location>
</feature>
<evidence type="ECO:0000313" key="4">
    <source>
        <dbReference type="Proteomes" id="UP001145021"/>
    </source>
</evidence>
<dbReference type="Proteomes" id="UP001145021">
    <property type="component" value="Unassembled WGS sequence"/>
</dbReference>
<dbReference type="FunFam" id="3.90.79.10:FF:000060">
    <property type="entry name" value="Nudix hydrolase 1"/>
    <property type="match status" value="1"/>
</dbReference>